<feature type="domain" description="Carboxyltransferase" evidence="4">
    <location>
        <begin position="24"/>
        <end position="314"/>
    </location>
</feature>
<dbReference type="Proteomes" id="UP000217005">
    <property type="component" value="Unassembled WGS sequence"/>
</dbReference>
<evidence type="ECO:0000313" key="6">
    <source>
        <dbReference type="Proteomes" id="UP000217005"/>
    </source>
</evidence>
<accession>A0A261STF4</accession>
<dbReference type="EMBL" id="NEVL01000001">
    <property type="protein sequence ID" value="OZI40664.1"/>
    <property type="molecule type" value="Genomic_DNA"/>
</dbReference>
<proteinExistence type="predicted"/>
<dbReference type="PANTHER" id="PTHR43309">
    <property type="entry name" value="5-OXOPROLINASE SUBUNIT C"/>
    <property type="match status" value="1"/>
</dbReference>
<comment type="caution">
    <text evidence="5">The sequence shown here is derived from an EMBL/GenBank/DDBJ whole genome shotgun (WGS) entry which is preliminary data.</text>
</comment>
<protein>
    <submittedName>
        <fullName evidence="5">Carboxylase</fullName>
    </submittedName>
</protein>
<dbReference type="SUPFAM" id="SSF50891">
    <property type="entry name" value="Cyclophilin-like"/>
    <property type="match status" value="1"/>
</dbReference>
<keyword evidence="3" id="KW-0067">ATP-binding</keyword>
<dbReference type="OrthoDB" id="9768696at2"/>
<dbReference type="SMART" id="SM00797">
    <property type="entry name" value="AHS2"/>
    <property type="match status" value="1"/>
</dbReference>
<evidence type="ECO:0000256" key="3">
    <source>
        <dbReference type="ARBA" id="ARBA00022840"/>
    </source>
</evidence>
<dbReference type="GO" id="GO:0016787">
    <property type="term" value="F:hydrolase activity"/>
    <property type="evidence" value="ECO:0007669"/>
    <property type="project" value="UniProtKB-KW"/>
</dbReference>
<sequence length="341" mass="36153">MSLTVQKPGLLSTFQDEGRAGFQHQGIPAAGAMDARAHRLANVLAGNTADEATLEITLMGPMLRFEAPACIALAGADLGATLDGEPLPLLRPLVVRAGAVLAFGAPRTGTRAYLAVHGGFALDPVMGSFSTYLRSGFGGFQGRALARGDRVGFRHALTDEPARLDALARELWDLRIYLPATLRALQRPTVRFLPGLHWDEFNQASRHAFAEGEYRISAQSDRMGYRLDGPTLAMTAPRQILSEATSFGTVQVPAGGQPIVLMADRQTTGGYPKLAQIAAVDLPVLAQFAPGQTLRFAPIALDEAQQLDAARAQAFAALEAALAPLRAQLAGHVLAAEKDSA</sequence>
<name>A0A261STF4_9BORD</name>
<dbReference type="RefSeq" id="WP_094824779.1">
    <property type="nucleotide sequence ID" value="NZ_NEVL01000001.1"/>
</dbReference>
<reference evidence="5 6" key="1">
    <citation type="submission" date="2017-05" db="EMBL/GenBank/DDBJ databases">
        <title>Complete and WGS of Bordetella genogroups.</title>
        <authorList>
            <person name="Spilker T."/>
            <person name="LiPuma J."/>
        </authorList>
    </citation>
    <scope>NUCLEOTIDE SEQUENCE [LARGE SCALE GENOMIC DNA]</scope>
    <source>
        <strain evidence="5 6">AU17610</strain>
    </source>
</reference>
<gene>
    <name evidence="5" type="ORF">CEG14_02580</name>
</gene>
<evidence type="ECO:0000256" key="1">
    <source>
        <dbReference type="ARBA" id="ARBA00022741"/>
    </source>
</evidence>
<dbReference type="GO" id="GO:0005524">
    <property type="term" value="F:ATP binding"/>
    <property type="evidence" value="ECO:0007669"/>
    <property type="project" value="UniProtKB-KW"/>
</dbReference>
<dbReference type="InterPro" id="IPR003778">
    <property type="entry name" value="CT_A_B"/>
</dbReference>
<dbReference type="Pfam" id="PF02626">
    <property type="entry name" value="CT_A_B"/>
    <property type="match status" value="1"/>
</dbReference>
<dbReference type="AlphaFoldDB" id="A0A261STF4"/>
<dbReference type="Gene3D" id="2.40.100.10">
    <property type="entry name" value="Cyclophilin-like"/>
    <property type="match status" value="1"/>
</dbReference>
<dbReference type="InterPro" id="IPR029000">
    <property type="entry name" value="Cyclophilin-like_dom_sf"/>
</dbReference>
<dbReference type="NCBIfam" id="TIGR00724">
    <property type="entry name" value="urea_amlyse_rel"/>
    <property type="match status" value="1"/>
</dbReference>
<organism evidence="5 6">
    <name type="scientific">Bordetella genomosp. 1</name>
    <dbReference type="NCBI Taxonomy" id="1395607"/>
    <lineage>
        <taxon>Bacteria</taxon>
        <taxon>Pseudomonadati</taxon>
        <taxon>Pseudomonadota</taxon>
        <taxon>Betaproteobacteria</taxon>
        <taxon>Burkholderiales</taxon>
        <taxon>Alcaligenaceae</taxon>
        <taxon>Bordetella</taxon>
    </lineage>
</organism>
<evidence type="ECO:0000259" key="4">
    <source>
        <dbReference type="SMART" id="SM00797"/>
    </source>
</evidence>
<keyword evidence="2" id="KW-0378">Hydrolase</keyword>
<keyword evidence="1" id="KW-0547">Nucleotide-binding</keyword>
<evidence type="ECO:0000256" key="2">
    <source>
        <dbReference type="ARBA" id="ARBA00022801"/>
    </source>
</evidence>
<dbReference type="PANTHER" id="PTHR43309:SF5">
    <property type="entry name" value="5-OXOPROLINASE SUBUNIT C"/>
    <property type="match status" value="1"/>
</dbReference>
<dbReference type="InterPro" id="IPR052708">
    <property type="entry name" value="PxpC"/>
</dbReference>
<evidence type="ECO:0000313" key="5">
    <source>
        <dbReference type="EMBL" id="OZI40664.1"/>
    </source>
</evidence>